<dbReference type="PANTHER" id="PTHR11076:SF34">
    <property type="entry name" value="PROTEIN UMUC"/>
    <property type="match status" value="1"/>
</dbReference>
<dbReference type="OrthoDB" id="9808813at2"/>
<dbReference type="Pfam" id="PF00817">
    <property type="entry name" value="IMS"/>
    <property type="match status" value="1"/>
</dbReference>
<dbReference type="AlphaFoldDB" id="A0A2S8F740"/>
<dbReference type="Gene3D" id="3.30.70.270">
    <property type="match status" value="1"/>
</dbReference>
<evidence type="ECO:0000313" key="3">
    <source>
        <dbReference type="EMBL" id="PQO27950.1"/>
    </source>
</evidence>
<dbReference type="EMBL" id="PUIA01000051">
    <property type="protein sequence ID" value="PQO27950.1"/>
    <property type="molecule type" value="Genomic_DNA"/>
</dbReference>
<dbReference type="GO" id="GO:0005829">
    <property type="term" value="C:cytosol"/>
    <property type="evidence" value="ECO:0007669"/>
    <property type="project" value="TreeGrafter"/>
</dbReference>
<evidence type="ECO:0000256" key="1">
    <source>
        <dbReference type="ARBA" id="ARBA00010945"/>
    </source>
</evidence>
<dbReference type="GO" id="GO:0009432">
    <property type="term" value="P:SOS response"/>
    <property type="evidence" value="ECO:0007669"/>
    <property type="project" value="TreeGrafter"/>
</dbReference>
<dbReference type="SUPFAM" id="SSF56672">
    <property type="entry name" value="DNA/RNA polymerases"/>
    <property type="match status" value="1"/>
</dbReference>
<dbReference type="GO" id="GO:0042276">
    <property type="term" value="P:error-prone translesion synthesis"/>
    <property type="evidence" value="ECO:0007669"/>
    <property type="project" value="TreeGrafter"/>
</dbReference>
<dbReference type="GO" id="GO:0003684">
    <property type="term" value="F:damaged DNA binding"/>
    <property type="evidence" value="ECO:0007669"/>
    <property type="project" value="InterPro"/>
</dbReference>
<dbReference type="PROSITE" id="PS50173">
    <property type="entry name" value="UMUC"/>
    <property type="match status" value="1"/>
</dbReference>
<evidence type="ECO:0000313" key="4">
    <source>
        <dbReference type="Proteomes" id="UP000240009"/>
    </source>
</evidence>
<dbReference type="Pfam" id="PF11799">
    <property type="entry name" value="IMS_C"/>
    <property type="match status" value="1"/>
</dbReference>
<dbReference type="InterPro" id="IPR043128">
    <property type="entry name" value="Rev_trsase/Diguanyl_cyclase"/>
</dbReference>
<dbReference type="RefSeq" id="WP_105355478.1">
    <property type="nucleotide sequence ID" value="NZ_PUIA01000051.1"/>
</dbReference>
<accession>A0A2S8F740</accession>
<dbReference type="Gene3D" id="3.30.1490.100">
    <property type="entry name" value="DNA polymerase, Y-family, little finger domain"/>
    <property type="match status" value="1"/>
</dbReference>
<dbReference type="CDD" id="cd00424">
    <property type="entry name" value="PolY"/>
    <property type="match status" value="1"/>
</dbReference>
<name>A0A2S8F740_9BACT</name>
<organism evidence="3 4">
    <name type="scientific">Blastopirellula marina</name>
    <dbReference type="NCBI Taxonomy" id="124"/>
    <lineage>
        <taxon>Bacteria</taxon>
        <taxon>Pseudomonadati</taxon>
        <taxon>Planctomycetota</taxon>
        <taxon>Planctomycetia</taxon>
        <taxon>Pirellulales</taxon>
        <taxon>Pirellulaceae</taxon>
        <taxon>Blastopirellula</taxon>
    </lineage>
</organism>
<dbReference type="Gene3D" id="1.10.150.20">
    <property type="entry name" value="5' to 3' exonuclease, C-terminal subdomain"/>
    <property type="match status" value="1"/>
</dbReference>
<dbReference type="InterPro" id="IPR017961">
    <property type="entry name" value="DNA_pol_Y-fam_little_finger"/>
</dbReference>
<dbReference type="PANTHER" id="PTHR11076">
    <property type="entry name" value="DNA REPAIR POLYMERASE UMUC / TRANSFERASE FAMILY MEMBER"/>
    <property type="match status" value="1"/>
</dbReference>
<dbReference type="InterPro" id="IPR043502">
    <property type="entry name" value="DNA/RNA_pol_sf"/>
</dbReference>
<dbReference type="GO" id="GO:0003887">
    <property type="term" value="F:DNA-directed DNA polymerase activity"/>
    <property type="evidence" value="ECO:0007669"/>
    <property type="project" value="TreeGrafter"/>
</dbReference>
<sequence>MTYVNWMMQDMNSFFASAEQFLRPELRNRPVGVVPLESDATCIIAASWQAKQCGIRTGTKVYEAKRLCPHIQLVRARPSVYVEIHHELLKSVDQCAEVHHVYSIDEWTIKLCGRYREIEHALQLAGAIKRQLRRDFGPWLTSSIGIAPTRLLAKTASNLKKPDGLSVLTTDVLPGRLTHLSLEDLPGLGRGMVARLNSSGIHSIEGLWKLDRRHALQIWGSVSGARWWDGLHGIDVPEPPTSRHSMSHGRVLDPRFRNETGAHCILVLLLCKLARRLRQTGYYTRSLQLTLTGNQGTLLNEKIDLPCVQDTLSILHQFERLWLRRPQNLRGLKKVDVTVSKLEQRSEVSGYLFDEISQSQRLSHALDEISDRWGANSIYFANTHAYRDVLEDKIAFGRIPELDKKNSAFHTVT</sequence>
<dbReference type="GO" id="GO:0006281">
    <property type="term" value="P:DNA repair"/>
    <property type="evidence" value="ECO:0007669"/>
    <property type="project" value="InterPro"/>
</dbReference>
<evidence type="ECO:0000259" key="2">
    <source>
        <dbReference type="PROSITE" id="PS50173"/>
    </source>
</evidence>
<dbReference type="InterPro" id="IPR036775">
    <property type="entry name" value="DNA_pol_Y-fam_lit_finger_sf"/>
</dbReference>
<proteinExistence type="inferred from homology"/>
<comment type="caution">
    <text evidence="3">The sequence shown here is derived from an EMBL/GenBank/DDBJ whole genome shotgun (WGS) entry which is preliminary data.</text>
</comment>
<feature type="domain" description="UmuC" evidence="2">
    <location>
        <begin position="6"/>
        <end position="189"/>
    </location>
</feature>
<dbReference type="Gene3D" id="3.40.1170.60">
    <property type="match status" value="1"/>
</dbReference>
<dbReference type="Proteomes" id="UP000240009">
    <property type="component" value="Unassembled WGS sequence"/>
</dbReference>
<comment type="similarity">
    <text evidence="1">Belongs to the DNA polymerase type-Y family.</text>
</comment>
<gene>
    <name evidence="3" type="ORF">C5Y96_16350</name>
</gene>
<reference evidence="3 4" key="1">
    <citation type="submission" date="2018-02" db="EMBL/GenBank/DDBJ databases">
        <title>Comparative genomes isolates from brazilian mangrove.</title>
        <authorList>
            <person name="Araujo J.E."/>
            <person name="Taketani R.G."/>
            <person name="Silva M.C.P."/>
            <person name="Loureco M.V."/>
            <person name="Andreote F.D."/>
        </authorList>
    </citation>
    <scope>NUCLEOTIDE SEQUENCE [LARGE SCALE GENOMIC DNA]</scope>
    <source>
        <strain evidence="3 4">HEX-2 MGV</strain>
    </source>
</reference>
<dbReference type="InterPro" id="IPR001126">
    <property type="entry name" value="UmuC"/>
</dbReference>
<protein>
    <submittedName>
        <fullName evidence="3">Type VI secretion protein ImpB</fullName>
    </submittedName>
</protein>
<dbReference type="InterPro" id="IPR050116">
    <property type="entry name" value="DNA_polymerase-Y"/>
</dbReference>